<dbReference type="InterPro" id="IPR049500">
    <property type="entry name" value="Peptidase_M50B-like"/>
</dbReference>
<feature type="transmembrane region" description="Helical" evidence="1">
    <location>
        <begin position="144"/>
        <end position="160"/>
    </location>
</feature>
<feature type="transmembrane region" description="Helical" evidence="1">
    <location>
        <begin position="92"/>
        <end position="115"/>
    </location>
</feature>
<keyword evidence="1" id="KW-0472">Membrane</keyword>
<gene>
    <name evidence="2" type="ORF">EV378_5682</name>
</gene>
<organism evidence="2 3">
    <name type="scientific">Pseudonocardia endophytica</name>
    <dbReference type="NCBI Taxonomy" id="401976"/>
    <lineage>
        <taxon>Bacteria</taxon>
        <taxon>Bacillati</taxon>
        <taxon>Actinomycetota</taxon>
        <taxon>Actinomycetes</taxon>
        <taxon>Pseudonocardiales</taxon>
        <taxon>Pseudonocardiaceae</taxon>
        <taxon>Pseudonocardia</taxon>
    </lineage>
</organism>
<keyword evidence="3" id="KW-1185">Reference proteome</keyword>
<evidence type="ECO:0000313" key="3">
    <source>
        <dbReference type="Proteomes" id="UP000295560"/>
    </source>
</evidence>
<dbReference type="OrthoDB" id="5184455at2"/>
<keyword evidence="1" id="KW-0812">Transmembrane</keyword>
<dbReference type="RefSeq" id="WP_132430413.1">
    <property type="nucleotide sequence ID" value="NZ_SMFZ01000002.1"/>
</dbReference>
<dbReference type="Proteomes" id="UP000295560">
    <property type="component" value="Unassembled WGS sequence"/>
</dbReference>
<sequence length="242" mass="25065">MPAAPDSAVDVLGQVYDLLAAKPASLLSAVVALVVVLWTPTWRMTRTAVTIAHEGGHALVAVLVGRGLTGIRLHADTSGVTYSTGAGRGPGVVAMFLAGYLMPPLLGLGGAVLVAADLDQVALWVGIVLLVATLFQIRNAFGALAVLLSGGLLAVVAVWAEPQWRVGFAAALCWFLLFGGVRACAELRRGRRRGRLRHSDADRLAELTPLSGAVWAGMFLLASWAVTAGALWVVFGPAGAPA</sequence>
<dbReference type="EMBL" id="SMFZ01000002">
    <property type="protein sequence ID" value="TCK21692.1"/>
    <property type="molecule type" value="Genomic_DNA"/>
</dbReference>
<evidence type="ECO:0000313" key="2">
    <source>
        <dbReference type="EMBL" id="TCK21692.1"/>
    </source>
</evidence>
<dbReference type="AlphaFoldDB" id="A0A4R1HW00"/>
<name>A0A4R1HW00_PSEEN</name>
<reference evidence="2 3" key="1">
    <citation type="submission" date="2019-03" db="EMBL/GenBank/DDBJ databases">
        <title>Sequencing the genomes of 1000 actinobacteria strains.</title>
        <authorList>
            <person name="Klenk H.-P."/>
        </authorList>
    </citation>
    <scope>NUCLEOTIDE SEQUENCE [LARGE SCALE GENOMIC DNA]</scope>
    <source>
        <strain evidence="2 3">DSM 44969</strain>
    </source>
</reference>
<accession>A0A4R1HW00</accession>
<evidence type="ECO:0000256" key="1">
    <source>
        <dbReference type="SAM" id="Phobius"/>
    </source>
</evidence>
<keyword evidence="1" id="KW-1133">Transmembrane helix</keyword>
<feature type="transmembrane region" description="Helical" evidence="1">
    <location>
        <begin position="213"/>
        <end position="235"/>
    </location>
</feature>
<proteinExistence type="predicted"/>
<comment type="caution">
    <text evidence="2">The sequence shown here is derived from an EMBL/GenBank/DDBJ whole genome shotgun (WGS) entry which is preliminary data.</text>
</comment>
<protein>
    <submittedName>
        <fullName evidence="2">Peptidase M50B-like protein</fullName>
    </submittedName>
</protein>
<feature type="transmembrane region" description="Helical" evidence="1">
    <location>
        <begin position="121"/>
        <end position="137"/>
    </location>
</feature>
<feature type="transmembrane region" description="Helical" evidence="1">
    <location>
        <begin position="20"/>
        <end position="38"/>
    </location>
</feature>
<dbReference type="Pfam" id="PF13398">
    <property type="entry name" value="Peptidase_M50B"/>
    <property type="match status" value="1"/>
</dbReference>
<feature type="transmembrane region" description="Helical" evidence="1">
    <location>
        <begin position="166"/>
        <end position="185"/>
    </location>
</feature>